<gene>
    <name evidence="2" type="ORF">J2793_006578</name>
</gene>
<evidence type="ECO:0000313" key="3">
    <source>
        <dbReference type="Proteomes" id="UP001229486"/>
    </source>
</evidence>
<accession>A0AB73IM70</accession>
<dbReference type="Pfam" id="PF13557">
    <property type="entry name" value="Phenol_MetA_deg"/>
    <property type="match status" value="1"/>
</dbReference>
<name>A0AB73IM70_9BURK</name>
<organism evidence="2 3">
    <name type="scientific">Paraburkholderia caledonica</name>
    <dbReference type="NCBI Taxonomy" id="134536"/>
    <lineage>
        <taxon>Bacteria</taxon>
        <taxon>Pseudomonadati</taxon>
        <taxon>Pseudomonadota</taxon>
        <taxon>Betaproteobacteria</taxon>
        <taxon>Burkholderiales</taxon>
        <taxon>Burkholderiaceae</taxon>
        <taxon>Paraburkholderia</taxon>
    </lineage>
</organism>
<dbReference type="RefSeq" id="WP_392395810.1">
    <property type="nucleotide sequence ID" value="NZ_JAURTK010000015.1"/>
</dbReference>
<evidence type="ECO:0000313" key="2">
    <source>
        <dbReference type="EMBL" id="MDP9651103.1"/>
    </source>
</evidence>
<comment type="caution">
    <text evidence="2">The sequence shown here is derived from an EMBL/GenBank/DDBJ whole genome shotgun (WGS) entry which is preliminary data.</text>
</comment>
<evidence type="ECO:0000256" key="1">
    <source>
        <dbReference type="SAM" id="SignalP"/>
    </source>
</evidence>
<proteinExistence type="predicted"/>
<protein>
    <recommendedName>
        <fullName evidence="4">Phenol degradation protein meta</fullName>
    </recommendedName>
</protein>
<dbReference type="AlphaFoldDB" id="A0AB73IM70"/>
<evidence type="ECO:0008006" key="4">
    <source>
        <dbReference type="Google" id="ProtNLM"/>
    </source>
</evidence>
<feature type="chain" id="PRO_5044502331" description="Phenol degradation protein meta" evidence="1">
    <location>
        <begin position="23"/>
        <end position="329"/>
    </location>
</feature>
<dbReference type="Proteomes" id="UP001229486">
    <property type="component" value="Unassembled WGS sequence"/>
</dbReference>
<dbReference type="EMBL" id="JAURTK010000015">
    <property type="protein sequence ID" value="MDP9651103.1"/>
    <property type="molecule type" value="Genomic_DNA"/>
</dbReference>
<keyword evidence="1" id="KW-0732">Signal</keyword>
<reference evidence="2" key="1">
    <citation type="submission" date="2023-07" db="EMBL/GenBank/DDBJ databases">
        <title>Sorghum-associated microbial communities from plants grown in Nebraska, USA.</title>
        <authorList>
            <person name="Schachtman D."/>
        </authorList>
    </citation>
    <scope>NUCLEOTIDE SEQUENCE</scope>
    <source>
        <strain evidence="2">DS1061</strain>
    </source>
</reference>
<sequence>MSRLLCWIAIALSTSLAGPAFSQTAVGRPPTVSEPSGLNLGSTSFFDGFSGLAGWSYLGEVRYSTADSIKNADGSTNSAFHHPRIEAFTWINHVAFTSPWHLAGGTLGFNVIVPVTRLHGGFDRPGASLSGGGTALGDITFGPQIQYAPIFGSSGQPLFVQRFELDVIAPTGQYKHNADLNQSSGYFSLNPYWAASLFPLPKIEISWRLHYLYNFKNHDPAASYPLAFDNQPVSDTQAGQAAWLNFTTSYSLTPSMHLGINGYYFRQLTDHRINGTSIAGREQVLGIGPGIFWQMKGNRALWLNVYTETAVRNRTRNSLIVQAQVATPF</sequence>
<dbReference type="InterPro" id="IPR025737">
    <property type="entry name" value="FApF"/>
</dbReference>
<feature type="signal peptide" evidence="1">
    <location>
        <begin position="1"/>
        <end position="22"/>
    </location>
</feature>